<evidence type="ECO:0000256" key="3">
    <source>
        <dbReference type="ARBA" id="ARBA00022670"/>
    </source>
</evidence>
<dbReference type="PANTHER" id="PTHR43982:SF6">
    <property type="entry name" value="UBIQUITIN CARBOXYL-TERMINAL HYDROLASE 2-RELATED"/>
    <property type="match status" value="1"/>
</dbReference>
<dbReference type="InterPro" id="IPR044635">
    <property type="entry name" value="UBP14-like"/>
</dbReference>
<keyword evidence="4" id="KW-0833">Ubl conjugation pathway</keyword>
<evidence type="ECO:0000259" key="8">
    <source>
        <dbReference type="PROSITE" id="PS50235"/>
    </source>
</evidence>
<dbReference type="InterPro" id="IPR025305">
    <property type="entry name" value="UCH_repeat_domain"/>
</dbReference>
<keyword evidence="3" id="KW-0645">Protease</keyword>
<proteinExistence type="predicted"/>
<dbReference type="EMBL" id="BAABUJ010000011">
    <property type="protein sequence ID" value="GAA5798816.1"/>
    <property type="molecule type" value="Genomic_DNA"/>
</dbReference>
<reference evidence="9 10" key="1">
    <citation type="submission" date="2024-04" db="EMBL/GenBank/DDBJ databases">
        <title>genome sequences of Mucor flavus KT1a and Helicostylum pulchrum KT1b strains isolation_sourced from the surface of a dry-aged beef.</title>
        <authorList>
            <person name="Toyotome T."/>
            <person name="Hosono M."/>
            <person name="Torimaru M."/>
            <person name="Fukuda K."/>
            <person name="Mikami N."/>
        </authorList>
    </citation>
    <scope>NUCLEOTIDE SEQUENCE [LARGE SCALE GENOMIC DNA]</scope>
    <source>
        <strain evidence="9 10">KT1b</strain>
    </source>
</reference>
<keyword evidence="6" id="KW-0788">Thiol protease</keyword>
<name>A0ABP9XVL4_9FUNG</name>
<dbReference type="Gene3D" id="3.90.70.10">
    <property type="entry name" value="Cysteine proteinases"/>
    <property type="match status" value="1"/>
</dbReference>
<keyword evidence="5" id="KW-0378">Hydrolase</keyword>
<evidence type="ECO:0000256" key="4">
    <source>
        <dbReference type="ARBA" id="ARBA00022786"/>
    </source>
</evidence>
<evidence type="ECO:0000256" key="7">
    <source>
        <dbReference type="SAM" id="MobiDB-lite"/>
    </source>
</evidence>
<sequence length="1047" mass="118952">MSTGLPELPPRRVDSPTKGAAEGAALLTSTSLSPMALLVRLETNQKDHRHVFKRFIIESNDQDTLAEEEKLLETVNTEDFNPTPIAERATVVQYICQVCHAWLHVTHTNIPFEKDCKIQNQCPGTQYICHHYHLQGLDTFQCCGCEYTLATEMQDAALPLVVLDRLQATRPKTRSFSDLMQNKGDQTPTMTTTLTTTLMYIKDLLNGTARNINSNNPHFLSRIGLSDGSQALLETIGFHLQDNYFIAPDIELGSFTEQRLKKIQKEIILVLETIRLEIGSASVPYTAAEANMRVKTANMQELLGIIPTLENRYTSNSEYLVRAYASFGLTTGASDNLVAWTYNKLISEGTMDPYYAMDALVTISNRSNSAVLQTLVACERSKGKIGWSEIGDAYAYFGITEDAADDRLLIGLYQVKLSDEPAEKTLHQDKLKTIAIARASSELIEFLKEEKGIASSSSNQSVEDMMGVPAHMYYFTILPFRSAMIHNELYVEDGFSGPKKIGGIEVDRSEVIRAKKFVELLKGLFIKLQETNEKAISPEYDLAYMALLNEKDEDIAGAEINIEKASASSSVQNVPLSSLEEETIERDLISMDEETPIDAEMTETDASDSDAIPIPNSATTDEDKDLFDALSTELQTNGTNSSSSSIKLEDEEVEFEFRRTSFTNEIVPPNSPPPSYHDIVPTTSEKIHFEDNLKEPIAEAPKTKERPSVDTMMFGKQQDVTECMGNVMYLVEAALKPLKTTEDGEQIDDMIRQVFYGKARQILSYYDNTTSKMIKKEMEEDFSHVIIDASEGKDLYDGLDEYFFADKVEEFQGGYEATREVTVKFFPPVLQILVQRVQFDRATAEVYKSNAFIQFDKVIYLDRYVEDNFEQLRDRRTEVANWRTELEKSKKEFKNLNFPVPDLLEAARQVLSQVTLDETEEFRNKKQIALQVLAKEAEEKRQIIKSNIEKMQEFRSKIKDQYSDYKKLAYKLHAVFIHQGQANYGHYWIYILDHDENQWWKYNDSLVSKVNESEVYHDTTGSTANPYFLVYVDQNQVNEYVETIVKK</sequence>
<protein>
    <recommendedName>
        <fullName evidence="2">ubiquitinyl hydrolase 1</fullName>
        <ecNumber evidence="2">3.4.19.12</ecNumber>
    </recommendedName>
</protein>
<dbReference type="InterPro" id="IPR001394">
    <property type="entry name" value="Peptidase_C19_UCH"/>
</dbReference>
<evidence type="ECO:0000256" key="1">
    <source>
        <dbReference type="ARBA" id="ARBA00000707"/>
    </source>
</evidence>
<dbReference type="SUPFAM" id="SSF54001">
    <property type="entry name" value="Cysteine proteinases"/>
    <property type="match status" value="1"/>
</dbReference>
<dbReference type="Pfam" id="PF13446">
    <property type="entry name" value="RPT"/>
    <property type="match status" value="1"/>
</dbReference>
<gene>
    <name evidence="9" type="ORF">HPULCUR_004222</name>
</gene>
<dbReference type="EC" id="3.4.19.12" evidence="2"/>
<accession>A0ABP9XVL4</accession>
<evidence type="ECO:0000313" key="9">
    <source>
        <dbReference type="EMBL" id="GAA5798816.1"/>
    </source>
</evidence>
<dbReference type="PROSITE" id="PS50235">
    <property type="entry name" value="USP_3"/>
    <property type="match status" value="1"/>
</dbReference>
<dbReference type="PANTHER" id="PTHR43982">
    <property type="entry name" value="UBIQUITIN CARBOXYL-TERMINAL HYDROLASE"/>
    <property type="match status" value="1"/>
</dbReference>
<dbReference type="PROSITE" id="PS00973">
    <property type="entry name" value="USP_2"/>
    <property type="match status" value="1"/>
</dbReference>
<feature type="domain" description="USP" evidence="8">
    <location>
        <begin position="637"/>
        <end position="1034"/>
    </location>
</feature>
<dbReference type="InterPro" id="IPR038765">
    <property type="entry name" value="Papain-like_cys_pep_sf"/>
</dbReference>
<dbReference type="InterPro" id="IPR028889">
    <property type="entry name" value="USP"/>
</dbReference>
<evidence type="ECO:0000313" key="10">
    <source>
        <dbReference type="Proteomes" id="UP001476247"/>
    </source>
</evidence>
<feature type="region of interest" description="Disordered" evidence="7">
    <location>
        <begin position="601"/>
        <end position="622"/>
    </location>
</feature>
<organism evidence="9 10">
    <name type="scientific">Helicostylum pulchrum</name>
    <dbReference type="NCBI Taxonomy" id="562976"/>
    <lineage>
        <taxon>Eukaryota</taxon>
        <taxon>Fungi</taxon>
        <taxon>Fungi incertae sedis</taxon>
        <taxon>Mucoromycota</taxon>
        <taxon>Mucoromycotina</taxon>
        <taxon>Mucoromycetes</taxon>
        <taxon>Mucorales</taxon>
        <taxon>Mucorineae</taxon>
        <taxon>Mucoraceae</taxon>
        <taxon>Helicostylum</taxon>
    </lineage>
</organism>
<feature type="region of interest" description="Disordered" evidence="7">
    <location>
        <begin position="1"/>
        <end position="20"/>
    </location>
</feature>
<evidence type="ECO:0000256" key="5">
    <source>
        <dbReference type="ARBA" id="ARBA00022801"/>
    </source>
</evidence>
<evidence type="ECO:0000256" key="6">
    <source>
        <dbReference type="ARBA" id="ARBA00022807"/>
    </source>
</evidence>
<dbReference type="InterPro" id="IPR018200">
    <property type="entry name" value="USP_CS"/>
</dbReference>
<dbReference type="Proteomes" id="UP001476247">
    <property type="component" value="Unassembled WGS sequence"/>
</dbReference>
<dbReference type="Pfam" id="PF00443">
    <property type="entry name" value="UCH"/>
    <property type="match status" value="1"/>
</dbReference>
<comment type="caution">
    <text evidence="9">The sequence shown here is derived from an EMBL/GenBank/DDBJ whole genome shotgun (WGS) entry which is preliminary data.</text>
</comment>
<evidence type="ECO:0000256" key="2">
    <source>
        <dbReference type="ARBA" id="ARBA00012759"/>
    </source>
</evidence>
<keyword evidence="10" id="KW-1185">Reference proteome</keyword>
<comment type="catalytic activity">
    <reaction evidence="1">
        <text>Thiol-dependent hydrolysis of ester, thioester, amide, peptide and isopeptide bonds formed by the C-terminal Gly of ubiquitin (a 76-residue protein attached to proteins as an intracellular targeting signal).</text>
        <dbReference type="EC" id="3.4.19.12"/>
    </reaction>
</comment>